<evidence type="ECO:0000313" key="1">
    <source>
        <dbReference type="EMBL" id="PJZ62730.1"/>
    </source>
</evidence>
<dbReference type="Proteomes" id="UP000232149">
    <property type="component" value="Unassembled WGS sequence"/>
</dbReference>
<sequence>MQKEIGKIKSFPFRRPFFDLERFSIRKKHRSLPRVFSLRAFYFRLRGNENKNTINIDCSND</sequence>
<proteinExistence type="predicted"/>
<name>A0ABX4P1D6_9LEPT</name>
<evidence type="ECO:0000313" key="2">
    <source>
        <dbReference type="Proteomes" id="UP000232149"/>
    </source>
</evidence>
<reference evidence="1 2" key="1">
    <citation type="submission" date="2017-07" db="EMBL/GenBank/DDBJ databases">
        <title>Leptospira spp. isolated from tropical soils.</title>
        <authorList>
            <person name="Thibeaux R."/>
            <person name="Iraola G."/>
            <person name="Ferres I."/>
            <person name="Bierque E."/>
            <person name="Girault D."/>
            <person name="Soupe-Gilbert M.-E."/>
            <person name="Picardeau M."/>
            <person name="Goarant C."/>
        </authorList>
    </citation>
    <scope>NUCLEOTIDE SEQUENCE [LARGE SCALE GENOMIC DNA]</scope>
    <source>
        <strain evidence="1 2">FH2-B-D1</strain>
    </source>
</reference>
<organism evidence="1 2">
    <name type="scientific">Leptospira adleri</name>
    <dbReference type="NCBI Taxonomy" id="2023186"/>
    <lineage>
        <taxon>Bacteria</taxon>
        <taxon>Pseudomonadati</taxon>
        <taxon>Spirochaetota</taxon>
        <taxon>Spirochaetia</taxon>
        <taxon>Leptospirales</taxon>
        <taxon>Leptospiraceae</taxon>
        <taxon>Leptospira</taxon>
    </lineage>
</organism>
<comment type="caution">
    <text evidence="1">The sequence shown here is derived from an EMBL/GenBank/DDBJ whole genome shotgun (WGS) entry which is preliminary data.</text>
</comment>
<dbReference type="EMBL" id="NPDU01000013">
    <property type="protein sequence ID" value="PJZ62730.1"/>
    <property type="molecule type" value="Genomic_DNA"/>
</dbReference>
<gene>
    <name evidence="1" type="ORF">CH376_07055</name>
</gene>
<accession>A0ABX4P1D6</accession>
<protein>
    <submittedName>
        <fullName evidence="1">Uncharacterized protein</fullName>
    </submittedName>
</protein>
<keyword evidence="2" id="KW-1185">Reference proteome</keyword>